<dbReference type="InterPro" id="IPR036047">
    <property type="entry name" value="F-box-like_dom_sf"/>
</dbReference>
<reference evidence="2" key="2">
    <citation type="submission" date="2023-06" db="EMBL/GenBank/DDBJ databases">
        <authorList>
            <consortium name="Lawrence Berkeley National Laboratory"/>
            <person name="Haridas S."/>
            <person name="Hensen N."/>
            <person name="Bonometti L."/>
            <person name="Westerberg I."/>
            <person name="Brannstrom I.O."/>
            <person name="Guillou S."/>
            <person name="Cros-Aarteil S."/>
            <person name="Calhoun S."/>
            <person name="Kuo A."/>
            <person name="Mondo S."/>
            <person name="Pangilinan J."/>
            <person name="Riley R."/>
            <person name="Labutti K."/>
            <person name="Andreopoulos B."/>
            <person name="Lipzen A."/>
            <person name="Chen C."/>
            <person name="Yanf M."/>
            <person name="Daum C."/>
            <person name="Ng V."/>
            <person name="Clum A."/>
            <person name="Steindorff A."/>
            <person name="Ohm R."/>
            <person name="Martin F."/>
            <person name="Silar P."/>
            <person name="Natvig D."/>
            <person name="Lalanne C."/>
            <person name="Gautier V."/>
            <person name="Ament-Velasquez S.L."/>
            <person name="Kruys A."/>
            <person name="Hutchinson M.I."/>
            <person name="Powell A.J."/>
            <person name="Barry K."/>
            <person name="Miller A.N."/>
            <person name="Grigoriev I.V."/>
            <person name="Debuchy R."/>
            <person name="Gladieux P."/>
            <person name="Thoren M.H."/>
            <person name="Johannesson H."/>
        </authorList>
    </citation>
    <scope>NUCLEOTIDE SEQUENCE</scope>
    <source>
        <strain evidence="2">CBS 958.72</strain>
    </source>
</reference>
<dbReference type="SUPFAM" id="SSF52047">
    <property type="entry name" value="RNI-like"/>
    <property type="match status" value="1"/>
</dbReference>
<dbReference type="InterPro" id="IPR001810">
    <property type="entry name" value="F-box_dom"/>
</dbReference>
<dbReference type="CDD" id="cd09917">
    <property type="entry name" value="F-box_SF"/>
    <property type="match status" value="1"/>
</dbReference>
<evidence type="ECO:0000313" key="3">
    <source>
        <dbReference type="Proteomes" id="UP001287356"/>
    </source>
</evidence>
<comment type="caution">
    <text evidence="2">The sequence shown here is derived from an EMBL/GenBank/DDBJ whole genome shotgun (WGS) entry which is preliminary data.</text>
</comment>
<accession>A0AAE0TV08</accession>
<gene>
    <name evidence="2" type="ORF">B0T24DRAFT_616063</name>
</gene>
<feature type="domain" description="F-box" evidence="1">
    <location>
        <begin position="15"/>
        <end position="47"/>
    </location>
</feature>
<sequence>MPRKAMPKAAAGVRLPSLPPEIWHMVCSYLDTADVPSFRQTCQGFAHLGQPFALPEIVLYLHQSDFKNLRVLADHPVKSKYVRSLIFVPHTLPDPKLTFDQFVRKYHHREKINMFTNTASRYGGHSTRPFNRRQLREYYAAYEDALRQQTEILQQHLDFACLADVLPKLTNLRKIMVSVGNWHRERLPDSASDPFNGTMQRPFSYLQPSGYRAMVAVVDGLKGCESKLSSFEGGTFSWKFVEQLPPPDLFSSLTNLAFDFEVHELDPDPNFYVPDTGVPECRALLARGGLRDFLAGLPCLESLSISFMLNADTMDIDYPARLEDIIKADHRWPRLRSLSLGDIEVKTQEIIDTLTLHQDTLRRLELHDIRLSTSWLTFLPEVSELLELDEASIWGDIYGARQPVLGPGLVWVEHWDMGEPHLWPDDSFRTDLGAYLVNGGTCPLNHHNQGTRLSPGYDPFSLGLASLLGLGNLF</sequence>
<reference evidence="2" key="1">
    <citation type="journal article" date="2023" name="Mol. Phylogenet. Evol.">
        <title>Genome-scale phylogeny and comparative genomics of the fungal order Sordariales.</title>
        <authorList>
            <person name="Hensen N."/>
            <person name="Bonometti L."/>
            <person name="Westerberg I."/>
            <person name="Brannstrom I.O."/>
            <person name="Guillou S."/>
            <person name="Cros-Aarteil S."/>
            <person name="Calhoun S."/>
            <person name="Haridas S."/>
            <person name="Kuo A."/>
            <person name="Mondo S."/>
            <person name="Pangilinan J."/>
            <person name="Riley R."/>
            <person name="LaButti K."/>
            <person name="Andreopoulos B."/>
            <person name="Lipzen A."/>
            <person name="Chen C."/>
            <person name="Yan M."/>
            <person name="Daum C."/>
            <person name="Ng V."/>
            <person name="Clum A."/>
            <person name="Steindorff A."/>
            <person name="Ohm R.A."/>
            <person name="Martin F."/>
            <person name="Silar P."/>
            <person name="Natvig D.O."/>
            <person name="Lalanne C."/>
            <person name="Gautier V."/>
            <person name="Ament-Velasquez S.L."/>
            <person name="Kruys A."/>
            <person name="Hutchinson M.I."/>
            <person name="Powell A.J."/>
            <person name="Barry K."/>
            <person name="Miller A.N."/>
            <person name="Grigoriev I.V."/>
            <person name="Debuchy R."/>
            <person name="Gladieux P."/>
            <person name="Hiltunen Thoren M."/>
            <person name="Johannesson H."/>
        </authorList>
    </citation>
    <scope>NUCLEOTIDE SEQUENCE</scope>
    <source>
        <strain evidence="2">CBS 958.72</strain>
    </source>
</reference>
<organism evidence="2 3">
    <name type="scientific">Lasiosphaeria ovina</name>
    <dbReference type="NCBI Taxonomy" id="92902"/>
    <lineage>
        <taxon>Eukaryota</taxon>
        <taxon>Fungi</taxon>
        <taxon>Dikarya</taxon>
        <taxon>Ascomycota</taxon>
        <taxon>Pezizomycotina</taxon>
        <taxon>Sordariomycetes</taxon>
        <taxon>Sordariomycetidae</taxon>
        <taxon>Sordariales</taxon>
        <taxon>Lasiosphaeriaceae</taxon>
        <taxon>Lasiosphaeria</taxon>
    </lineage>
</organism>
<keyword evidence="3" id="KW-1185">Reference proteome</keyword>
<proteinExistence type="predicted"/>
<dbReference type="AlphaFoldDB" id="A0AAE0TV08"/>
<evidence type="ECO:0000259" key="1">
    <source>
        <dbReference type="Pfam" id="PF00646"/>
    </source>
</evidence>
<protein>
    <recommendedName>
        <fullName evidence="1">F-box domain-containing protein</fullName>
    </recommendedName>
</protein>
<name>A0AAE0TV08_9PEZI</name>
<evidence type="ECO:0000313" key="2">
    <source>
        <dbReference type="EMBL" id="KAK3380692.1"/>
    </source>
</evidence>
<dbReference type="Pfam" id="PF00646">
    <property type="entry name" value="F-box"/>
    <property type="match status" value="1"/>
</dbReference>
<dbReference type="Proteomes" id="UP001287356">
    <property type="component" value="Unassembled WGS sequence"/>
</dbReference>
<dbReference type="SUPFAM" id="SSF81383">
    <property type="entry name" value="F-box domain"/>
    <property type="match status" value="1"/>
</dbReference>
<dbReference type="EMBL" id="JAULSN010000002">
    <property type="protein sequence ID" value="KAK3380692.1"/>
    <property type="molecule type" value="Genomic_DNA"/>
</dbReference>